<dbReference type="EMBL" id="BAAAZH010000036">
    <property type="protein sequence ID" value="GAA4129552.1"/>
    <property type="molecule type" value="Genomic_DNA"/>
</dbReference>
<dbReference type="Proteomes" id="UP001501495">
    <property type="component" value="Unassembled WGS sequence"/>
</dbReference>
<dbReference type="SUPFAM" id="SSF51735">
    <property type="entry name" value="NAD(P)-binding Rossmann-fold domains"/>
    <property type="match status" value="1"/>
</dbReference>
<protein>
    <submittedName>
        <fullName evidence="4">Zinc-binding dehydrogenase</fullName>
    </submittedName>
</protein>
<dbReference type="CDD" id="cd08292">
    <property type="entry name" value="ETR_like_2"/>
    <property type="match status" value="1"/>
</dbReference>
<sequence>MRALTHDTFGDPAEVLTVTEVADAGEPGPGQVRLRIVRATIHNHDLWTVRGTYGFKPDLPGARSGTEALGVVEALGEGVTHLSVGQRVVAGGVFGVWAEQVLAPAAALLPVPDSIEDGAAAQLVSMPFSAVSLLDFTGLEAGGWLIQNAANGAVGRLVVQFARARGINVVSLVRREAGEQELADAGIDRVVSTDRADWRDRVEAITGGAPITVAVDSVGGQAAADLLGVLAVDGTLISFGAMNDGVMLIPSGDVIFKQATVKGFWGSAVSKAMAPERRTALLREVVERVASGEVTLGVEETFPLEKAADAVAAHFRPGRVGKIQLVP</sequence>
<dbReference type="Gene3D" id="3.40.50.720">
    <property type="entry name" value="NAD(P)-binding Rossmann-like Domain"/>
    <property type="match status" value="1"/>
</dbReference>
<keyword evidence="2" id="KW-0560">Oxidoreductase</keyword>
<evidence type="ECO:0000259" key="3">
    <source>
        <dbReference type="SMART" id="SM00829"/>
    </source>
</evidence>
<keyword evidence="1" id="KW-0521">NADP</keyword>
<dbReference type="InterPro" id="IPR011032">
    <property type="entry name" value="GroES-like_sf"/>
</dbReference>
<dbReference type="Pfam" id="PF00107">
    <property type="entry name" value="ADH_zinc_N"/>
    <property type="match status" value="1"/>
</dbReference>
<gene>
    <name evidence="4" type="ORF">GCM10022215_42220</name>
</gene>
<dbReference type="InterPro" id="IPR013154">
    <property type="entry name" value="ADH-like_N"/>
</dbReference>
<dbReference type="PANTHER" id="PTHR48106:SF2">
    <property type="entry name" value="ZN2+-BINDING DEHYDROGENASE"/>
    <property type="match status" value="1"/>
</dbReference>
<dbReference type="SMART" id="SM00829">
    <property type="entry name" value="PKS_ER"/>
    <property type="match status" value="1"/>
</dbReference>
<dbReference type="RefSeq" id="WP_344735517.1">
    <property type="nucleotide sequence ID" value="NZ_BAAAZH010000036.1"/>
</dbReference>
<proteinExistence type="predicted"/>
<accession>A0ABP7Y2Z1</accession>
<dbReference type="InterPro" id="IPR036291">
    <property type="entry name" value="NAD(P)-bd_dom_sf"/>
</dbReference>
<evidence type="ECO:0000256" key="1">
    <source>
        <dbReference type="ARBA" id="ARBA00022857"/>
    </source>
</evidence>
<feature type="domain" description="Enoyl reductase (ER)" evidence="3">
    <location>
        <begin position="10"/>
        <end position="325"/>
    </location>
</feature>
<reference evidence="5" key="1">
    <citation type="journal article" date="2019" name="Int. J. Syst. Evol. Microbiol.">
        <title>The Global Catalogue of Microorganisms (GCM) 10K type strain sequencing project: providing services to taxonomists for standard genome sequencing and annotation.</title>
        <authorList>
            <consortium name="The Broad Institute Genomics Platform"/>
            <consortium name="The Broad Institute Genome Sequencing Center for Infectious Disease"/>
            <person name="Wu L."/>
            <person name="Ma J."/>
        </authorList>
    </citation>
    <scope>NUCLEOTIDE SEQUENCE [LARGE SCALE GENOMIC DNA]</scope>
    <source>
        <strain evidence="5">JCM 16703</strain>
    </source>
</reference>
<dbReference type="InterPro" id="IPR020843">
    <property type="entry name" value="ER"/>
</dbReference>
<comment type="caution">
    <text evidence="4">The sequence shown here is derived from an EMBL/GenBank/DDBJ whole genome shotgun (WGS) entry which is preliminary data.</text>
</comment>
<dbReference type="PANTHER" id="PTHR48106">
    <property type="entry name" value="QUINONE OXIDOREDUCTASE PIG3-RELATED"/>
    <property type="match status" value="1"/>
</dbReference>
<evidence type="ECO:0000256" key="2">
    <source>
        <dbReference type="ARBA" id="ARBA00023002"/>
    </source>
</evidence>
<evidence type="ECO:0000313" key="5">
    <source>
        <dbReference type="Proteomes" id="UP001501495"/>
    </source>
</evidence>
<dbReference type="SUPFAM" id="SSF50129">
    <property type="entry name" value="GroES-like"/>
    <property type="match status" value="1"/>
</dbReference>
<dbReference type="InterPro" id="IPR013149">
    <property type="entry name" value="ADH-like_C"/>
</dbReference>
<dbReference type="Pfam" id="PF08240">
    <property type="entry name" value="ADH_N"/>
    <property type="match status" value="1"/>
</dbReference>
<evidence type="ECO:0000313" key="4">
    <source>
        <dbReference type="EMBL" id="GAA4129552.1"/>
    </source>
</evidence>
<name>A0ABP7Y2Z1_9ACTN</name>
<organism evidence="4 5">
    <name type="scientific">Nocardioides fonticola</name>
    <dbReference type="NCBI Taxonomy" id="450363"/>
    <lineage>
        <taxon>Bacteria</taxon>
        <taxon>Bacillati</taxon>
        <taxon>Actinomycetota</taxon>
        <taxon>Actinomycetes</taxon>
        <taxon>Propionibacteriales</taxon>
        <taxon>Nocardioidaceae</taxon>
        <taxon>Nocardioides</taxon>
    </lineage>
</organism>
<dbReference type="Gene3D" id="3.90.180.10">
    <property type="entry name" value="Medium-chain alcohol dehydrogenases, catalytic domain"/>
    <property type="match status" value="1"/>
</dbReference>
<keyword evidence="5" id="KW-1185">Reference proteome</keyword>